<dbReference type="Gene3D" id="2.40.370.10">
    <property type="entry name" value="AttH-like domain"/>
    <property type="match status" value="1"/>
</dbReference>
<dbReference type="AlphaFoldDB" id="A0A383BQ45"/>
<name>A0A383BQ45_9ZZZZ</name>
<dbReference type="SUPFAM" id="SSF159245">
    <property type="entry name" value="AttH-like"/>
    <property type="match status" value="1"/>
</dbReference>
<proteinExistence type="predicted"/>
<organism evidence="1">
    <name type="scientific">marine metagenome</name>
    <dbReference type="NCBI Taxonomy" id="408172"/>
    <lineage>
        <taxon>unclassified sequences</taxon>
        <taxon>metagenomes</taxon>
        <taxon>ecological metagenomes</taxon>
    </lineage>
</organism>
<accession>A0A383BQ45</accession>
<gene>
    <name evidence="1" type="ORF">METZ01_LOCUS475190</name>
</gene>
<protein>
    <recommendedName>
        <fullName evidence="2">AttH domain-containing protein</fullName>
    </recommendedName>
</protein>
<sequence>MRQIFILILLFTCQIPSLALGKEPTQSLPKFQEAVSGYTYQFPHDDFSHDNFRIEWWYYTGN</sequence>
<dbReference type="InterPro" id="IPR023374">
    <property type="entry name" value="AttH-like_dom_sf"/>
</dbReference>
<evidence type="ECO:0000313" key="1">
    <source>
        <dbReference type="EMBL" id="SVE22336.1"/>
    </source>
</evidence>
<dbReference type="EMBL" id="UINC01202502">
    <property type="protein sequence ID" value="SVE22336.1"/>
    <property type="molecule type" value="Genomic_DNA"/>
</dbReference>
<feature type="non-terminal residue" evidence="1">
    <location>
        <position position="62"/>
    </location>
</feature>
<reference evidence="1" key="1">
    <citation type="submission" date="2018-05" db="EMBL/GenBank/DDBJ databases">
        <authorList>
            <person name="Lanie J.A."/>
            <person name="Ng W.-L."/>
            <person name="Kazmierczak K.M."/>
            <person name="Andrzejewski T.M."/>
            <person name="Davidsen T.M."/>
            <person name="Wayne K.J."/>
            <person name="Tettelin H."/>
            <person name="Glass J.I."/>
            <person name="Rusch D."/>
            <person name="Podicherti R."/>
            <person name="Tsui H.-C.T."/>
            <person name="Winkler M.E."/>
        </authorList>
    </citation>
    <scope>NUCLEOTIDE SEQUENCE</scope>
</reference>
<evidence type="ECO:0008006" key="2">
    <source>
        <dbReference type="Google" id="ProtNLM"/>
    </source>
</evidence>